<protein>
    <submittedName>
        <fullName evidence="1">Uncharacterized protein</fullName>
    </submittedName>
</protein>
<dbReference type="EMBL" id="VJMI01020052">
    <property type="protein sequence ID" value="KAF0705620.1"/>
    <property type="molecule type" value="Genomic_DNA"/>
</dbReference>
<organism evidence="1 2">
    <name type="scientific">Aphanomyces astaci</name>
    <name type="common">Crayfish plague agent</name>
    <dbReference type="NCBI Taxonomy" id="112090"/>
    <lineage>
        <taxon>Eukaryota</taxon>
        <taxon>Sar</taxon>
        <taxon>Stramenopiles</taxon>
        <taxon>Oomycota</taxon>
        <taxon>Saprolegniomycetes</taxon>
        <taxon>Saprolegniales</taxon>
        <taxon>Verrucalvaceae</taxon>
        <taxon>Aphanomyces</taxon>
    </lineage>
</organism>
<accession>A0A6A4Z6E7</accession>
<name>A0A6A4Z6E7_APHAT</name>
<proteinExistence type="predicted"/>
<gene>
    <name evidence="1" type="ORF">AaE_014435</name>
</gene>
<evidence type="ECO:0000313" key="1">
    <source>
        <dbReference type="EMBL" id="KAF0705620.1"/>
    </source>
</evidence>
<reference evidence="1 2" key="1">
    <citation type="submission" date="2019-06" db="EMBL/GenBank/DDBJ databases">
        <title>Genomics analysis of Aphanomyces spp. identifies a new class of oomycete effector associated with host adaptation.</title>
        <authorList>
            <person name="Gaulin E."/>
        </authorList>
    </citation>
    <scope>NUCLEOTIDE SEQUENCE [LARGE SCALE GENOMIC DNA]</scope>
    <source>
        <strain evidence="1 2">E</strain>
    </source>
</reference>
<dbReference type="VEuPathDB" id="FungiDB:H257_11529"/>
<dbReference type="AlphaFoldDB" id="A0A6A4Z6E7"/>
<evidence type="ECO:0000313" key="2">
    <source>
        <dbReference type="Proteomes" id="UP000469452"/>
    </source>
</evidence>
<dbReference type="Proteomes" id="UP000469452">
    <property type="component" value="Unassembled WGS sequence"/>
</dbReference>
<comment type="caution">
    <text evidence="1">The sequence shown here is derived from an EMBL/GenBank/DDBJ whole genome shotgun (WGS) entry which is preliminary data.</text>
</comment>
<sequence>MYPNRTSISKLVQSTQGKLAQVVDTEKLITDQILRDAPSIPMQGPDEPSLLTSMAHRLRVVEAQLRAQTIDLQSKQHEIDHLKAQLNQGVVSDRSVWMVCRPSSGSSSLRKADSGHDLILERPWSHLDLYNAPFSREA</sequence>